<keyword evidence="3" id="KW-1185">Reference proteome</keyword>
<sequence length="493" mass="55606">MKILVTGATGYIGGRLVPKLLAAGHQVRILVRDASRISERDWTDQVEIAEGNLFDRESMTQALTGIEAAYYLVHSMWEGKGFETKDREAANLFVSICQEQIEQGANQLTHIVYLGGLQPAPDRQSRLPVVVSRHLQSRAEVGQILRDGLPDLVTEFRAGPVIGSGSASFEMVRYLTERLPVMVAPRWISNPVHPISIRNILDYLVAAVACEPVGIVDVGADRLTFKQMMNIYAKVRGLRRIIIPVPVLTPGLASHWVGLVTPIPNKLARPLIEGVIEPLNLQNNQAEKCFPEITVMKYEEAVRRAIHRIEESDVDTRWSDALNLKDLPAEVAELKDWEGISTEVRRIQVNASAEQIYRVVSSLGGETGWLVWEWAWWIRGALDRAVGGPGLRRGRRDPHRVLPGEAIDFWRVELVEEPRLLRLRAEMKLPGKAWLQWDIKPEDNQTCTLIQTAMFEPKGLLGTLYWYSLYPIHRFIFTDMIEAIAKHAESKTS</sequence>
<dbReference type="OrthoDB" id="9774199at2"/>
<name>A0A517YQ83_9BACT</name>
<dbReference type="RefSeq" id="WP_145073849.1">
    <property type="nucleotide sequence ID" value="NZ_CP036425.1"/>
</dbReference>
<dbReference type="SUPFAM" id="SSF51735">
    <property type="entry name" value="NAD(P)-binding Rossmann-fold domains"/>
    <property type="match status" value="1"/>
</dbReference>
<dbReference type="SUPFAM" id="SSF55961">
    <property type="entry name" value="Bet v1-like"/>
    <property type="match status" value="1"/>
</dbReference>
<proteinExistence type="predicted"/>
<organism evidence="2 3">
    <name type="scientific">Poriferisphaera corsica</name>
    <dbReference type="NCBI Taxonomy" id="2528020"/>
    <lineage>
        <taxon>Bacteria</taxon>
        <taxon>Pseudomonadati</taxon>
        <taxon>Planctomycetota</taxon>
        <taxon>Phycisphaerae</taxon>
        <taxon>Phycisphaerales</taxon>
        <taxon>Phycisphaeraceae</taxon>
        <taxon>Poriferisphaera</taxon>
    </lineage>
</organism>
<dbReference type="Pfam" id="PF05368">
    <property type="entry name" value="NmrA"/>
    <property type="match status" value="1"/>
</dbReference>
<evidence type="ECO:0000313" key="3">
    <source>
        <dbReference type="Proteomes" id="UP000317369"/>
    </source>
</evidence>
<reference evidence="2 3" key="1">
    <citation type="submission" date="2019-02" db="EMBL/GenBank/DDBJ databases">
        <title>Deep-cultivation of Planctomycetes and their phenomic and genomic characterization uncovers novel biology.</title>
        <authorList>
            <person name="Wiegand S."/>
            <person name="Jogler M."/>
            <person name="Boedeker C."/>
            <person name="Pinto D."/>
            <person name="Vollmers J."/>
            <person name="Rivas-Marin E."/>
            <person name="Kohn T."/>
            <person name="Peeters S.H."/>
            <person name="Heuer A."/>
            <person name="Rast P."/>
            <person name="Oberbeckmann S."/>
            <person name="Bunk B."/>
            <person name="Jeske O."/>
            <person name="Meyerdierks A."/>
            <person name="Storesund J.E."/>
            <person name="Kallscheuer N."/>
            <person name="Luecker S."/>
            <person name="Lage O.M."/>
            <person name="Pohl T."/>
            <person name="Merkel B.J."/>
            <person name="Hornburger P."/>
            <person name="Mueller R.-W."/>
            <person name="Bruemmer F."/>
            <person name="Labrenz M."/>
            <person name="Spormann A.M."/>
            <person name="Op den Camp H."/>
            <person name="Overmann J."/>
            <person name="Amann R."/>
            <person name="Jetten M.S.M."/>
            <person name="Mascher T."/>
            <person name="Medema M.H."/>
            <person name="Devos D.P."/>
            <person name="Kaster A.-K."/>
            <person name="Ovreas L."/>
            <person name="Rohde M."/>
            <person name="Galperin M.Y."/>
            <person name="Jogler C."/>
        </authorList>
    </citation>
    <scope>NUCLEOTIDE SEQUENCE [LARGE SCALE GENOMIC DNA]</scope>
    <source>
        <strain evidence="2 3">KS4</strain>
    </source>
</reference>
<dbReference type="Pfam" id="PF11066">
    <property type="entry name" value="DUF2867"/>
    <property type="match status" value="1"/>
</dbReference>
<dbReference type="InterPro" id="IPR036291">
    <property type="entry name" value="NAD(P)-bd_dom_sf"/>
</dbReference>
<dbReference type="CDD" id="cd07812">
    <property type="entry name" value="SRPBCC"/>
    <property type="match status" value="1"/>
</dbReference>
<dbReference type="GO" id="GO:0044877">
    <property type="term" value="F:protein-containing complex binding"/>
    <property type="evidence" value="ECO:0007669"/>
    <property type="project" value="TreeGrafter"/>
</dbReference>
<dbReference type="KEGG" id="pcor:KS4_04100"/>
<dbReference type="AlphaFoldDB" id="A0A517YQ83"/>
<feature type="domain" description="NmrA-like" evidence="1">
    <location>
        <begin position="2"/>
        <end position="74"/>
    </location>
</feature>
<protein>
    <submittedName>
        <fullName evidence="2">NmrA-like family protein</fullName>
    </submittedName>
</protein>
<dbReference type="InterPro" id="IPR021295">
    <property type="entry name" value="DUF2867"/>
</dbReference>
<evidence type="ECO:0000259" key="1">
    <source>
        <dbReference type="Pfam" id="PF05368"/>
    </source>
</evidence>
<dbReference type="PANTHER" id="PTHR12126:SF11">
    <property type="entry name" value="NADH DEHYDROGENASE [UBIQUINONE] 1 ALPHA SUBCOMPLEX SUBUNIT 9, MITOCHONDRIAL"/>
    <property type="match status" value="1"/>
</dbReference>
<accession>A0A517YQ83</accession>
<dbReference type="PANTHER" id="PTHR12126">
    <property type="entry name" value="NADH-UBIQUINONE OXIDOREDUCTASE 39 KDA SUBUNIT-RELATED"/>
    <property type="match status" value="1"/>
</dbReference>
<dbReference type="EMBL" id="CP036425">
    <property type="protein sequence ID" value="QDU32378.1"/>
    <property type="molecule type" value="Genomic_DNA"/>
</dbReference>
<gene>
    <name evidence="2" type="ORF">KS4_04100</name>
</gene>
<evidence type="ECO:0000313" key="2">
    <source>
        <dbReference type="EMBL" id="QDU32378.1"/>
    </source>
</evidence>
<dbReference type="InterPro" id="IPR051207">
    <property type="entry name" value="ComplexI_NDUFA9_subunit"/>
</dbReference>
<dbReference type="Proteomes" id="UP000317369">
    <property type="component" value="Chromosome"/>
</dbReference>
<dbReference type="InterPro" id="IPR008030">
    <property type="entry name" value="NmrA-like"/>
</dbReference>
<dbReference type="Gene3D" id="3.40.50.720">
    <property type="entry name" value="NAD(P)-binding Rossmann-like Domain"/>
    <property type="match status" value="1"/>
</dbReference>